<feature type="domain" description="Leucyl-tRNA synthetase editing" evidence="14">
    <location>
        <begin position="301"/>
        <end position="460"/>
    </location>
</feature>
<dbReference type="PANTHER" id="PTHR43740">
    <property type="entry name" value="LEUCYL-TRNA SYNTHETASE"/>
    <property type="match status" value="1"/>
</dbReference>
<dbReference type="InterPro" id="IPR001412">
    <property type="entry name" value="aa-tRNA-synth_I_CS"/>
</dbReference>
<sequence>MAAHIEEDLEIEHSDRAMQMAAYRVALCPRGSGLVRLGLGRPRSRADRALMAPLPHLLSPCPRAGARTLFSETGVWDRDYKADTRRRVEQWWHPRIMEQWQRDTLEESSRRKKFYVLSMFPYPSGRLHMGHVRVYTISDTIGHFQRMRGHQVLNPMGWDAFGLPAENAAIERGLDPEEWTKSNIQSMREQLDSLGLCFNWDKEVTTCLPDYYRWTQWLFVKLFKAGLAYQKEAVVNWDPVDQTVLADEQVDESGRSWRSGALVEQKLLRQWFIKTTNYAKPLLDALAELPEWYGVKAMQANWIGDCTGCYFDFHLKVNGEETGETLAGYTSSPEAVFGAAYLSILPSHRLLHGTSPVRSALERALQTGRDCLTEVTALNLFTGQELPLVISSKQEFEGHLDTVIGIPDSSVEDASVARALGLSWSPVLKSQEDGTHTLLNSAEFTGLSREEAFDSITQKARERKVGGHLTSSKLRDWLISRQRYWGTPIPMVHCGSCGPVAVPEDQLPVTLPKLLSLTGKGASPLEHADDWISCTCPRCKRPARRETDTMDTFVDSSWYYFRYTDPHNQDRPFERSLADHWLPVDVYIGGKEHAVMHLYYARFLSHFCRDQGLVEHREPFKKLLVQGLIKGQTFRAADSGQYLKRDDIDFTGEEPVLVGSKAGLQVTWEKMSKSKHNGLDPQEVVQQYGIDTVRLYILYAAPPEQDILWDVKTDALPGVLRWQSRLWGLVTKLRGARQDGDVPNTLLLKRKEQAEARKIWENKNYAVEQVTGHFTEDFLLNAAISRLMGLTNTLSNVSPRVLLHSVEFEEALATLCVMTAPMAPHLASELWAGLSQVRNPLSPLLSRGGDVLQQPWPTPDPQYLETPDTLELAVRINNKVCGTVLVPRQVAQNTEQVRALVLGSELGQRLLGDRTIKKAILSPRTALINFLIEE</sequence>
<dbReference type="FunFam" id="3.40.50.620:FF:000100">
    <property type="entry name" value="probable leucine--tRNA ligase, mitochondrial"/>
    <property type="match status" value="1"/>
</dbReference>
<dbReference type="CDD" id="cd00812">
    <property type="entry name" value="LeuRS_core"/>
    <property type="match status" value="1"/>
</dbReference>
<dbReference type="GO" id="GO:0005759">
    <property type="term" value="C:mitochondrial matrix"/>
    <property type="evidence" value="ECO:0007669"/>
    <property type="project" value="UniProtKB-SubCell"/>
</dbReference>
<dbReference type="GO" id="GO:0032543">
    <property type="term" value="P:mitochondrial translation"/>
    <property type="evidence" value="ECO:0007669"/>
    <property type="project" value="TreeGrafter"/>
</dbReference>
<dbReference type="InterPro" id="IPR009080">
    <property type="entry name" value="tRNAsynth_Ia_anticodon-bd"/>
</dbReference>
<dbReference type="GO" id="GO:0002161">
    <property type="term" value="F:aminoacyl-tRNA deacylase activity"/>
    <property type="evidence" value="ECO:0007669"/>
    <property type="project" value="InterPro"/>
</dbReference>
<dbReference type="InterPro" id="IPR009008">
    <property type="entry name" value="Val/Leu/Ile-tRNA-synth_edit"/>
</dbReference>
<comment type="subcellular location">
    <subcellularLocation>
        <location evidence="1">Mitochondrion matrix</location>
    </subcellularLocation>
</comment>
<dbReference type="Pfam" id="PF13603">
    <property type="entry name" value="tRNA-synt_1_2"/>
    <property type="match status" value="1"/>
</dbReference>
<dbReference type="SUPFAM" id="SSF50677">
    <property type="entry name" value="ValRS/IleRS/LeuRS editing domain"/>
    <property type="match status" value="1"/>
</dbReference>
<dbReference type="SUPFAM" id="SSF47323">
    <property type="entry name" value="Anticodon-binding domain of a subclass of class I aminoacyl-tRNA synthetases"/>
    <property type="match status" value="1"/>
</dbReference>
<dbReference type="SUPFAM" id="SSF52374">
    <property type="entry name" value="Nucleotidylyl transferase"/>
    <property type="match status" value="1"/>
</dbReference>
<dbReference type="GO" id="GO:0005524">
    <property type="term" value="F:ATP binding"/>
    <property type="evidence" value="ECO:0007669"/>
    <property type="project" value="UniProtKB-KW"/>
</dbReference>
<evidence type="ECO:0000256" key="5">
    <source>
        <dbReference type="ARBA" id="ARBA00022741"/>
    </source>
</evidence>
<dbReference type="AlphaFoldDB" id="A0AAN8MLS2"/>
<evidence type="ECO:0000256" key="2">
    <source>
        <dbReference type="ARBA" id="ARBA00005594"/>
    </source>
</evidence>
<protein>
    <recommendedName>
        <fullName evidence="3">leucine--tRNA ligase</fullName>
        <ecNumber evidence="3">6.1.1.4</ecNumber>
    </recommendedName>
    <alternativeName>
        <fullName evidence="9">Leucyl-tRNA synthetase</fullName>
    </alternativeName>
</protein>
<dbReference type="Pfam" id="PF00133">
    <property type="entry name" value="tRNA-synt_1"/>
    <property type="match status" value="3"/>
</dbReference>
<dbReference type="FunFam" id="1.10.730.10:FF:000011">
    <property type="entry name" value="Leucine--tRNA ligase chloroplastic/mitochondrial"/>
    <property type="match status" value="1"/>
</dbReference>
<dbReference type="Gene3D" id="1.10.730.10">
    <property type="entry name" value="Isoleucyl-tRNA Synthetase, Domain 1"/>
    <property type="match status" value="1"/>
</dbReference>
<dbReference type="EC" id="6.1.1.4" evidence="3"/>
<evidence type="ECO:0000256" key="4">
    <source>
        <dbReference type="ARBA" id="ARBA00022598"/>
    </source>
</evidence>
<dbReference type="Pfam" id="PF08264">
    <property type="entry name" value="Anticodon_1"/>
    <property type="match status" value="1"/>
</dbReference>
<keyword evidence="16" id="KW-1185">Reference proteome</keyword>
<feature type="domain" description="Aminoacyl-tRNA synthetase class Ia" evidence="12">
    <location>
        <begin position="102"/>
        <end position="292"/>
    </location>
</feature>
<evidence type="ECO:0000259" key="14">
    <source>
        <dbReference type="Pfam" id="PF13603"/>
    </source>
</evidence>
<dbReference type="CDD" id="cd07958">
    <property type="entry name" value="Anticodon_Ia_Leu_BEm"/>
    <property type="match status" value="1"/>
</dbReference>
<reference evidence="15 16" key="1">
    <citation type="submission" date="2021-04" db="EMBL/GenBank/DDBJ databases">
        <authorList>
            <person name="De Guttry C."/>
            <person name="Zahm M."/>
            <person name="Klopp C."/>
            <person name="Cabau C."/>
            <person name="Louis A."/>
            <person name="Berthelot C."/>
            <person name="Parey E."/>
            <person name="Roest Crollius H."/>
            <person name="Montfort J."/>
            <person name="Robinson-Rechavi M."/>
            <person name="Bucao C."/>
            <person name="Bouchez O."/>
            <person name="Gislard M."/>
            <person name="Lluch J."/>
            <person name="Milhes M."/>
            <person name="Lampietro C."/>
            <person name="Lopez Roques C."/>
            <person name="Donnadieu C."/>
            <person name="Braasch I."/>
            <person name="Desvignes T."/>
            <person name="Postlethwait J."/>
            <person name="Bobe J."/>
            <person name="Wedekind C."/>
            <person name="Guiguen Y."/>
        </authorList>
    </citation>
    <scope>NUCLEOTIDE SEQUENCE [LARGE SCALE GENOMIC DNA]</scope>
    <source>
        <strain evidence="15">Cs_M1</strain>
        <tissue evidence="15">Blood</tissue>
    </source>
</reference>
<gene>
    <name evidence="15" type="ORF">J4Q44_G00021450</name>
</gene>
<dbReference type="InterPro" id="IPR013155">
    <property type="entry name" value="M/V/L/I-tRNA-synth_anticd-bd"/>
</dbReference>
<dbReference type="InterPro" id="IPR025709">
    <property type="entry name" value="Leu_tRNA-synth_edit"/>
</dbReference>
<dbReference type="PROSITE" id="PS00178">
    <property type="entry name" value="AA_TRNA_LIGASE_I"/>
    <property type="match status" value="1"/>
</dbReference>
<evidence type="ECO:0000313" key="16">
    <source>
        <dbReference type="Proteomes" id="UP001356427"/>
    </source>
</evidence>
<evidence type="ECO:0000256" key="9">
    <source>
        <dbReference type="ARBA" id="ARBA00030520"/>
    </source>
</evidence>
<keyword evidence="4 11" id="KW-0436">Ligase</keyword>
<dbReference type="InterPro" id="IPR014729">
    <property type="entry name" value="Rossmann-like_a/b/a_fold"/>
</dbReference>
<evidence type="ECO:0000256" key="1">
    <source>
        <dbReference type="ARBA" id="ARBA00004305"/>
    </source>
</evidence>
<dbReference type="PRINTS" id="PR00985">
    <property type="entry name" value="TRNASYNTHLEU"/>
</dbReference>
<organism evidence="15 16">
    <name type="scientific">Coregonus suidteri</name>
    <dbReference type="NCBI Taxonomy" id="861788"/>
    <lineage>
        <taxon>Eukaryota</taxon>
        <taxon>Metazoa</taxon>
        <taxon>Chordata</taxon>
        <taxon>Craniata</taxon>
        <taxon>Vertebrata</taxon>
        <taxon>Euteleostomi</taxon>
        <taxon>Actinopterygii</taxon>
        <taxon>Neopterygii</taxon>
        <taxon>Teleostei</taxon>
        <taxon>Protacanthopterygii</taxon>
        <taxon>Salmoniformes</taxon>
        <taxon>Salmonidae</taxon>
        <taxon>Coregoninae</taxon>
        <taxon>Coregonus</taxon>
    </lineage>
</organism>
<comment type="similarity">
    <text evidence="2 11">Belongs to the class-I aminoacyl-tRNA synthetase family.</text>
</comment>
<dbReference type="GO" id="GO:0004823">
    <property type="term" value="F:leucine-tRNA ligase activity"/>
    <property type="evidence" value="ECO:0007669"/>
    <property type="project" value="UniProtKB-EC"/>
</dbReference>
<dbReference type="InterPro" id="IPR002300">
    <property type="entry name" value="aa-tRNA-synth_Ia"/>
</dbReference>
<evidence type="ECO:0000256" key="10">
    <source>
        <dbReference type="ARBA" id="ARBA00047469"/>
    </source>
</evidence>
<evidence type="ECO:0000259" key="13">
    <source>
        <dbReference type="Pfam" id="PF08264"/>
    </source>
</evidence>
<evidence type="ECO:0000256" key="7">
    <source>
        <dbReference type="ARBA" id="ARBA00022917"/>
    </source>
</evidence>
<name>A0AAN8MLS2_9TELE</name>
<feature type="domain" description="Aminoacyl-tRNA synthetase class Ia" evidence="12">
    <location>
        <begin position="473"/>
        <end position="631"/>
    </location>
</feature>
<evidence type="ECO:0000313" key="15">
    <source>
        <dbReference type="EMBL" id="KAK6326500.1"/>
    </source>
</evidence>
<dbReference type="Proteomes" id="UP001356427">
    <property type="component" value="Unassembled WGS sequence"/>
</dbReference>
<dbReference type="NCBIfam" id="TIGR00396">
    <property type="entry name" value="leuS_bact"/>
    <property type="match status" value="1"/>
</dbReference>
<dbReference type="InterPro" id="IPR002302">
    <property type="entry name" value="Leu-tRNA-ligase"/>
</dbReference>
<dbReference type="Gene3D" id="3.40.50.620">
    <property type="entry name" value="HUPs"/>
    <property type="match status" value="2"/>
</dbReference>
<keyword evidence="6 11" id="KW-0067">ATP-binding</keyword>
<feature type="domain" description="Methionyl/Valyl/Leucyl/Isoleucyl-tRNA synthetase anticodon-binding" evidence="13">
    <location>
        <begin position="757"/>
        <end position="880"/>
    </location>
</feature>
<dbReference type="GO" id="GO:0006429">
    <property type="term" value="P:leucyl-tRNA aminoacylation"/>
    <property type="evidence" value="ECO:0007669"/>
    <property type="project" value="InterPro"/>
</dbReference>
<accession>A0AAN8MLS2</accession>
<evidence type="ECO:0000256" key="6">
    <source>
        <dbReference type="ARBA" id="ARBA00022840"/>
    </source>
</evidence>
<dbReference type="PANTHER" id="PTHR43740:SF2">
    <property type="entry name" value="LEUCINE--TRNA LIGASE, MITOCHONDRIAL"/>
    <property type="match status" value="1"/>
</dbReference>
<comment type="catalytic activity">
    <reaction evidence="10">
        <text>tRNA(Leu) + L-leucine + ATP = L-leucyl-tRNA(Leu) + AMP + diphosphate</text>
        <dbReference type="Rhea" id="RHEA:11688"/>
        <dbReference type="Rhea" id="RHEA-COMP:9613"/>
        <dbReference type="Rhea" id="RHEA-COMP:9622"/>
        <dbReference type="ChEBI" id="CHEBI:30616"/>
        <dbReference type="ChEBI" id="CHEBI:33019"/>
        <dbReference type="ChEBI" id="CHEBI:57427"/>
        <dbReference type="ChEBI" id="CHEBI:78442"/>
        <dbReference type="ChEBI" id="CHEBI:78494"/>
        <dbReference type="ChEBI" id="CHEBI:456215"/>
        <dbReference type="EC" id="6.1.1.4"/>
    </reaction>
</comment>
<evidence type="ECO:0000256" key="8">
    <source>
        <dbReference type="ARBA" id="ARBA00023146"/>
    </source>
</evidence>
<proteinExistence type="inferred from homology"/>
<comment type="caution">
    <text evidence="15">The sequence shown here is derived from an EMBL/GenBank/DDBJ whole genome shotgun (WGS) entry which is preliminary data.</text>
</comment>
<evidence type="ECO:0000256" key="11">
    <source>
        <dbReference type="RuleBase" id="RU363035"/>
    </source>
</evidence>
<feature type="domain" description="Aminoacyl-tRNA synthetase class Ia" evidence="12">
    <location>
        <begin position="669"/>
        <end position="709"/>
    </location>
</feature>
<keyword evidence="7 11" id="KW-0648">Protein biosynthesis</keyword>
<keyword evidence="8 11" id="KW-0030">Aminoacyl-tRNA synthetase</keyword>
<evidence type="ECO:0000259" key="12">
    <source>
        <dbReference type="Pfam" id="PF00133"/>
    </source>
</evidence>
<evidence type="ECO:0000256" key="3">
    <source>
        <dbReference type="ARBA" id="ARBA00013164"/>
    </source>
</evidence>
<dbReference type="EMBL" id="JAGTTL010000002">
    <property type="protein sequence ID" value="KAK6326500.1"/>
    <property type="molecule type" value="Genomic_DNA"/>
</dbReference>
<keyword evidence="5 11" id="KW-0547">Nucleotide-binding</keyword>
<dbReference type="FunFam" id="3.40.50.620:FF:000003">
    <property type="entry name" value="Leucine--tRNA ligase"/>
    <property type="match status" value="1"/>
</dbReference>